<proteinExistence type="predicted"/>
<organism evidence="2">
    <name type="scientific">bioreactor metagenome</name>
    <dbReference type="NCBI Taxonomy" id="1076179"/>
    <lineage>
        <taxon>unclassified sequences</taxon>
        <taxon>metagenomes</taxon>
        <taxon>ecological metagenomes</taxon>
    </lineage>
</organism>
<sequence>MAGKAPVQQKVGGTVGDRGHRGGRWNVASAVSGAAHVYHRRDSSLFPRLPPVGAQCGGRRFKNHYFYDLPDWLLKNEGYLPGVSVSRRGAQNHLLLRSGLAFDGGKRPHSAQAPPPLRHKLSICGDFCVHSHLLRGVRHLADHQCVAAHAGASAAAAAGGGHHL</sequence>
<dbReference type="EMBL" id="VSSQ01071362">
    <property type="protein sequence ID" value="MPN22985.1"/>
    <property type="molecule type" value="Genomic_DNA"/>
</dbReference>
<comment type="caution">
    <text evidence="2">The sequence shown here is derived from an EMBL/GenBank/DDBJ whole genome shotgun (WGS) entry which is preliminary data.</text>
</comment>
<name>A0A645G8M2_9ZZZZ</name>
<gene>
    <name evidence="2" type="ORF">SDC9_170370</name>
</gene>
<accession>A0A645G8M2</accession>
<protein>
    <submittedName>
        <fullName evidence="2">Uncharacterized protein</fullName>
    </submittedName>
</protein>
<dbReference type="AlphaFoldDB" id="A0A645G8M2"/>
<feature type="region of interest" description="Disordered" evidence="1">
    <location>
        <begin position="1"/>
        <end position="23"/>
    </location>
</feature>
<reference evidence="2" key="1">
    <citation type="submission" date="2019-08" db="EMBL/GenBank/DDBJ databases">
        <authorList>
            <person name="Kucharzyk K."/>
            <person name="Murdoch R.W."/>
            <person name="Higgins S."/>
            <person name="Loffler F."/>
        </authorList>
    </citation>
    <scope>NUCLEOTIDE SEQUENCE</scope>
</reference>
<evidence type="ECO:0000256" key="1">
    <source>
        <dbReference type="SAM" id="MobiDB-lite"/>
    </source>
</evidence>
<evidence type="ECO:0000313" key="2">
    <source>
        <dbReference type="EMBL" id="MPN22985.1"/>
    </source>
</evidence>